<evidence type="ECO:0000256" key="6">
    <source>
        <dbReference type="ARBA" id="ARBA00023157"/>
    </source>
</evidence>
<gene>
    <name evidence="12" type="ORF">KOW79_020597</name>
</gene>
<dbReference type="InterPro" id="IPR013783">
    <property type="entry name" value="Ig-like_fold"/>
</dbReference>
<evidence type="ECO:0000313" key="12">
    <source>
        <dbReference type="EMBL" id="KAG7315731.1"/>
    </source>
</evidence>
<dbReference type="SMART" id="SM00409">
    <property type="entry name" value="IG"/>
    <property type="match status" value="2"/>
</dbReference>
<protein>
    <recommendedName>
        <fullName evidence="11">Ig-like domain-containing protein</fullName>
    </recommendedName>
</protein>
<feature type="domain" description="Ig-like" evidence="11">
    <location>
        <begin position="16"/>
        <end position="138"/>
    </location>
</feature>
<feature type="chain" id="PRO_5038447777" description="Ig-like domain-containing protein" evidence="10">
    <location>
        <begin position="18"/>
        <end position="442"/>
    </location>
</feature>
<keyword evidence="6" id="KW-1015">Disulfide bond</keyword>
<dbReference type="Pfam" id="PF07686">
    <property type="entry name" value="V-set"/>
    <property type="match status" value="1"/>
</dbReference>
<dbReference type="SUPFAM" id="SSF48726">
    <property type="entry name" value="Immunoglobulin"/>
    <property type="match status" value="2"/>
</dbReference>
<dbReference type="InterPro" id="IPR007110">
    <property type="entry name" value="Ig-like_dom"/>
</dbReference>
<evidence type="ECO:0000256" key="5">
    <source>
        <dbReference type="ARBA" id="ARBA00023136"/>
    </source>
</evidence>
<dbReference type="PROSITE" id="PS50835">
    <property type="entry name" value="IG_LIKE"/>
    <property type="match status" value="2"/>
</dbReference>
<keyword evidence="13" id="KW-1185">Reference proteome</keyword>
<feature type="compositionally biased region" description="Basic and acidic residues" evidence="8">
    <location>
        <begin position="300"/>
        <end position="430"/>
    </location>
</feature>
<dbReference type="SMART" id="SM00406">
    <property type="entry name" value="IGv"/>
    <property type="match status" value="1"/>
</dbReference>
<keyword evidence="2 9" id="KW-0812">Transmembrane</keyword>
<feature type="region of interest" description="Disordered" evidence="8">
    <location>
        <begin position="300"/>
        <end position="442"/>
    </location>
</feature>
<evidence type="ECO:0000256" key="4">
    <source>
        <dbReference type="ARBA" id="ARBA00022989"/>
    </source>
</evidence>
<dbReference type="Pfam" id="PF13927">
    <property type="entry name" value="Ig_3"/>
    <property type="match status" value="1"/>
</dbReference>
<dbReference type="OrthoDB" id="8825892at2759"/>
<reference evidence="12 13" key="1">
    <citation type="submission" date="2021-06" db="EMBL/GenBank/DDBJ databases">
        <title>Chromosome-level genome assembly of the red-tail catfish (Hemibagrus wyckioides).</title>
        <authorList>
            <person name="Shao F."/>
        </authorList>
    </citation>
    <scope>NUCLEOTIDE SEQUENCE [LARGE SCALE GENOMIC DNA]</scope>
    <source>
        <strain evidence="12">EC202008001</strain>
        <tissue evidence="12">Blood</tissue>
    </source>
</reference>
<dbReference type="InterPro" id="IPR013106">
    <property type="entry name" value="Ig_V-set"/>
</dbReference>
<evidence type="ECO:0000256" key="2">
    <source>
        <dbReference type="ARBA" id="ARBA00022692"/>
    </source>
</evidence>
<organism evidence="12 13">
    <name type="scientific">Hemibagrus wyckioides</name>
    <dbReference type="NCBI Taxonomy" id="337641"/>
    <lineage>
        <taxon>Eukaryota</taxon>
        <taxon>Metazoa</taxon>
        <taxon>Chordata</taxon>
        <taxon>Craniata</taxon>
        <taxon>Vertebrata</taxon>
        <taxon>Euteleostomi</taxon>
        <taxon>Actinopterygii</taxon>
        <taxon>Neopterygii</taxon>
        <taxon>Teleostei</taxon>
        <taxon>Ostariophysi</taxon>
        <taxon>Siluriformes</taxon>
        <taxon>Bagridae</taxon>
        <taxon>Hemibagrus</taxon>
    </lineage>
</organism>
<dbReference type="Proteomes" id="UP000824219">
    <property type="component" value="Linkage Group LG26"/>
</dbReference>
<dbReference type="InterPro" id="IPR003599">
    <property type="entry name" value="Ig_sub"/>
</dbReference>
<dbReference type="InterPro" id="IPR042474">
    <property type="entry name" value="A33"/>
</dbReference>
<evidence type="ECO:0000256" key="10">
    <source>
        <dbReference type="SAM" id="SignalP"/>
    </source>
</evidence>
<dbReference type="InterPro" id="IPR036179">
    <property type="entry name" value="Ig-like_dom_sf"/>
</dbReference>
<keyword evidence="3 10" id="KW-0732">Signal</keyword>
<dbReference type="Gene3D" id="2.60.40.10">
    <property type="entry name" value="Immunoglobulins"/>
    <property type="match status" value="2"/>
</dbReference>
<dbReference type="PANTHER" id="PTHR44969:SF1">
    <property type="entry name" value="CELL SURFACE A33 ANTIGEN"/>
    <property type="match status" value="1"/>
</dbReference>
<sequence>MIISIFSLFAVIQLTSSITVDIPQSVYELARGDTAVLPCTFKPQKPDNSIITITWNAHPDNPDDPDIEILSYYYSANSPPTLDIMDDFINRASLNVDVPKGSAVLSLKSLTSKDSRVFQCTVKIPGDNKGKISDTTMVVVLVAPSKPICNVQGKAEYYQNINLTCRSEEGTPAPTYKWESYDVTNKPRPNPPKSTDVNGVLSLYNISADTSGYYICTSANKIRSDSCNLTLSVMPYSMNLGSTAGIIGGCVAGLVLLIVVICCCRRCRKKKESEEYHMEEDKYTDEEPRKLEEQWDRRLESKADARDDRGERSDHYDDRRENDRQKRPDDRQYGSDRYDDRRSDRYDDRRSDYDDRRSDRYDDRRRDHYDDRRDRYDHPDDRYDDRRDRYDHPDDRYDDRRDRYDHPDDRYDDRRDRYDQPDDRYDDRSRPPNLPPNKPTRG</sequence>
<feature type="domain" description="Ig-like" evidence="11">
    <location>
        <begin position="144"/>
        <end position="232"/>
    </location>
</feature>
<accession>A0A9D3N370</accession>
<evidence type="ECO:0000256" key="8">
    <source>
        <dbReference type="SAM" id="MobiDB-lite"/>
    </source>
</evidence>
<keyword evidence="7" id="KW-0393">Immunoglobulin domain</keyword>
<dbReference type="GO" id="GO:0005886">
    <property type="term" value="C:plasma membrane"/>
    <property type="evidence" value="ECO:0007669"/>
    <property type="project" value="InterPro"/>
</dbReference>
<dbReference type="FunFam" id="2.60.40.10:FF:000095">
    <property type="entry name" value="immunoglobulin superfamily member 11 isoform X1"/>
    <property type="match status" value="1"/>
</dbReference>
<evidence type="ECO:0000313" key="13">
    <source>
        <dbReference type="Proteomes" id="UP000824219"/>
    </source>
</evidence>
<proteinExistence type="predicted"/>
<keyword evidence="5 9" id="KW-0472">Membrane</keyword>
<evidence type="ECO:0000256" key="3">
    <source>
        <dbReference type="ARBA" id="ARBA00022729"/>
    </source>
</evidence>
<comment type="subcellular location">
    <subcellularLocation>
        <location evidence="1">Membrane</location>
        <topology evidence="1">Single-pass type I membrane protein</topology>
    </subcellularLocation>
</comment>
<dbReference type="EMBL" id="JAHKSW010000026">
    <property type="protein sequence ID" value="KAG7315731.1"/>
    <property type="molecule type" value="Genomic_DNA"/>
</dbReference>
<feature type="transmembrane region" description="Helical" evidence="9">
    <location>
        <begin position="244"/>
        <end position="264"/>
    </location>
</feature>
<feature type="compositionally biased region" description="Pro residues" evidence="8">
    <location>
        <begin position="432"/>
        <end position="442"/>
    </location>
</feature>
<dbReference type="PANTHER" id="PTHR44969">
    <property type="entry name" value="CELL SURFACE A33 ANTIGEN"/>
    <property type="match status" value="1"/>
</dbReference>
<keyword evidence="4 9" id="KW-1133">Transmembrane helix</keyword>
<evidence type="ECO:0000256" key="7">
    <source>
        <dbReference type="ARBA" id="ARBA00023319"/>
    </source>
</evidence>
<feature type="signal peptide" evidence="10">
    <location>
        <begin position="1"/>
        <end position="17"/>
    </location>
</feature>
<evidence type="ECO:0000256" key="9">
    <source>
        <dbReference type="SAM" id="Phobius"/>
    </source>
</evidence>
<comment type="caution">
    <text evidence="12">The sequence shown here is derived from an EMBL/GenBank/DDBJ whole genome shotgun (WGS) entry which is preliminary data.</text>
</comment>
<name>A0A9D3N370_9TELE</name>
<evidence type="ECO:0000256" key="1">
    <source>
        <dbReference type="ARBA" id="ARBA00004479"/>
    </source>
</evidence>
<evidence type="ECO:0000259" key="11">
    <source>
        <dbReference type="PROSITE" id="PS50835"/>
    </source>
</evidence>
<dbReference type="AlphaFoldDB" id="A0A9D3N370"/>